<dbReference type="GO" id="GO:0005694">
    <property type="term" value="C:chromosome"/>
    <property type="evidence" value="ECO:0007669"/>
    <property type="project" value="TreeGrafter"/>
</dbReference>
<dbReference type="InterPro" id="IPR029293">
    <property type="entry name" value="RHNO1"/>
</dbReference>
<dbReference type="GO" id="GO:0000077">
    <property type="term" value="P:DNA damage checkpoint signaling"/>
    <property type="evidence" value="ECO:0007669"/>
    <property type="project" value="InterPro"/>
</dbReference>
<sequence>MPRRKRIAYNPRKTQLVFLESPKPGQLHEYGPHPEKTDPVCVPTRPLDESTSVSWVSPQFDQNEPLHFPGRRCPQHTSINSTIHNKSRNTSCIRSRATACKFPTLSFTSKATSEKRQTRSVCSRKKSALPMCIESRVVVLPQSPIPQESSYNRTLSPPDLLTPDKSLQCIQSMQLSNKHRTPIINEKSDQRDRLNDSQVGDSVQVLAEDTPEHQYGMRVTWRRRERFMRYLKERGRLENSQILVKK</sequence>
<dbReference type="Pfam" id="PF15319">
    <property type="entry name" value="RHINO"/>
    <property type="match status" value="1"/>
</dbReference>
<proteinExistence type="predicted"/>
<protein>
    <submittedName>
        <fullName evidence="2">RAD9, HUS1, RAD1-interacting nuclear orphan 1</fullName>
    </submittedName>
</protein>
<gene>
    <name evidence="2" type="ORF">PECUL_23A046962</name>
</gene>
<dbReference type="GO" id="GO:0005634">
    <property type="term" value="C:nucleus"/>
    <property type="evidence" value="ECO:0007669"/>
    <property type="project" value="InterPro"/>
</dbReference>
<dbReference type="GO" id="GO:0071479">
    <property type="term" value="P:cellular response to ionizing radiation"/>
    <property type="evidence" value="ECO:0007669"/>
    <property type="project" value="InterPro"/>
</dbReference>
<dbReference type="PANTHER" id="PTHR35541">
    <property type="entry name" value="RAD9, HUS1, RAD1-INTERACTING NUCLEAR ORPHAN PROTEIN 1"/>
    <property type="match status" value="1"/>
</dbReference>
<dbReference type="EMBL" id="OW240914">
    <property type="protein sequence ID" value="CAH2276366.1"/>
    <property type="molecule type" value="Genomic_DNA"/>
</dbReference>
<organism evidence="2 3">
    <name type="scientific">Pelobates cultripes</name>
    <name type="common">Western spadefoot toad</name>
    <dbReference type="NCBI Taxonomy" id="61616"/>
    <lineage>
        <taxon>Eukaryota</taxon>
        <taxon>Metazoa</taxon>
        <taxon>Chordata</taxon>
        <taxon>Craniata</taxon>
        <taxon>Vertebrata</taxon>
        <taxon>Euteleostomi</taxon>
        <taxon>Amphibia</taxon>
        <taxon>Batrachia</taxon>
        <taxon>Anura</taxon>
        <taxon>Pelobatoidea</taxon>
        <taxon>Pelobatidae</taxon>
        <taxon>Pelobates</taxon>
    </lineage>
</organism>
<dbReference type="AlphaFoldDB" id="A0AAD1RTK5"/>
<name>A0AAD1RTK5_PELCU</name>
<evidence type="ECO:0000313" key="2">
    <source>
        <dbReference type="EMBL" id="CAH2276366.1"/>
    </source>
</evidence>
<evidence type="ECO:0000256" key="1">
    <source>
        <dbReference type="SAM" id="MobiDB-lite"/>
    </source>
</evidence>
<keyword evidence="3" id="KW-1185">Reference proteome</keyword>
<dbReference type="PANTHER" id="PTHR35541:SF1">
    <property type="entry name" value="RAD9, HUS1, RAD1-INTERACTING NUCLEAR ORPHAN PROTEIN 1"/>
    <property type="match status" value="1"/>
</dbReference>
<reference evidence="2" key="1">
    <citation type="submission" date="2022-03" db="EMBL/GenBank/DDBJ databases">
        <authorList>
            <person name="Alioto T."/>
            <person name="Alioto T."/>
            <person name="Gomez Garrido J."/>
        </authorList>
    </citation>
    <scope>NUCLEOTIDE SEQUENCE</scope>
</reference>
<feature type="region of interest" description="Disordered" evidence="1">
    <location>
        <begin position="19"/>
        <end position="40"/>
    </location>
</feature>
<evidence type="ECO:0000313" key="3">
    <source>
        <dbReference type="Proteomes" id="UP001295444"/>
    </source>
</evidence>
<dbReference type="GO" id="GO:0000725">
    <property type="term" value="P:recombinational repair"/>
    <property type="evidence" value="ECO:0007669"/>
    <property type="project" value="TreeGrafter"/>
</dbReference>
<accession>A0AAD1RTK5</accession>
<dbReference type="Proteomes" id="UP001295444">
    <property type="component" value="Chromosome 03"/>
</dbReference>